<sequence>MKNFALIGKNIGHSISPFLHQEIARIYNLKLTYQILDLQTGGQLEEVIQKLKKKELHGANVTIPYKEDILIYLDDITYEAKQIGAINTIFLDNKIAVGANTDYNGLIGLIRHSKIHIKDKNVIILGTGGASKAALKVCKDLGANVTIVTRDKQNKTMHDKIITYNELDPLIYDVVINATPIGMFPNVDASPLKSEFVKDKIVIDLIYNPVETKMMKEAKIAIGGMDMLIIQAIQSESLWFKKKLEITDEIISELRSLCNEYIRNTF</sequence>
<feature type="domain" description="Shikimate dehydrogenase substrate binding N-terminal" evidence="3">
    <location>
        <begin position="6"/>
        <end position="89"/>
    </location>
</feature>
<dbReference type="GO" id="GO:0019632">
    <property type="term" value="P:shikimate metabolic process"/>
    <property type="evidence" value="ECO:0007669"/>
    <property type="project" value="TreeGrafter"/>
</dbReference>
<dbReference type="PANTHER" id="PTHR21089">
    <property type="entry name" value="SHIKIMATE DEHYDROGENASE"/>
    <property type="match status" value="1"/>
</dbReference>
<dbReference type="Gene3D" id="3.40.50.720">
    <property type="entry name" value="NAD(P)-binding Rossmann-like Domain"/>
    <property type="match status" value="1"/>
</dbReference>
<dbReference type="SUPFAM" id="SSF53223">
    <property type="entry name" value="Aminoacid dehydrogenase-like, N-terminal domain"/>
    <property type="match status" value="1"/>
</dbReference>
<dbReference type="Gene3D" id="3.40.50.10860">
    <property type="entry name" value="Leucine Dehydrogenase, chain A, domain 1"/>
    <property type="match status" value="1"/>
</dbReference>
<keyword evidence="2" id="KW-0028">Amino-acid biosynthesis</keyword>
<dbReference type="Pfam" id="PF08501">
    <property type="entry name" value="Shikimate_dh_N"/>
    <property type="match status" value="1"/>
</dbReference>
<gene>
    <name evidence="4" type="primary">aroE</name>
    <name evidence="4" type="ORF">NCTC10172_00898</name>
</gene>
<dbReference type="Proteomes" id="UP000290909">
    <property type="component" value="Chromosome"/>
</dbReference>
<dbReference type="InterPro" id="IPR013708">
    <property type="entry name" value="Shikimate_DH-bd_N"/>
</dbReference>
<dbReference type="AlphaFoldDB" id="A0A449BKA5"/>
<accession>A0A449BKA5</accession>
<evidence type="ECO:0000256" key="2">
    <source>
        <dbReference type="ARBA" id="ARBA00023141"/>
    </source>
</evidence>
<dbReference type="CDD" id="cd01065">
    <property type="entry name" value="NAD_bind_Shikimate_DH"/>
    <property type="match status" value="1"/>
</dbReference>
<reference evidence="4 5" key="1">
    <citation type="submission" date="2019-01" db="EMBL/GenBank/DDBJ databases">
        <authorList>
            <consortium name="Pathogen Informatics"/>
        </authorList>
    </citation>
    <scope>NUCLEOTIDE SEQUENCE [LARGE SCALE GENOMIC DNA]</scope>
    <source>
        <strain evidence="4 5">NCTC10172</strain>
    </source>
</reference>
<protein>
    <submittedName>
        <fullName evidence="4">Shikimate dehydrogenase</fullName>
        <ecNumber evidence="4">1.1.1.25</ecNumber>
    </submittedName>
</protein>
<dbReference type="SUPFAM" id="SSF51735">
    <property type="entry name" value="NAD(P)-binding Rossmann-fold domains"/>
    <property type="match status" value="1"/>
</dbReference>
<keyword evidence="4" id="KW-0560">Oxidoreductase</keyword>
<dbReference type="STRING" id="1408416.GCA_000702765_00336"/>
<keyword evidence="5" id="KW-1185">Reference proteome</keyword>
<organism evidence="4 5">
    <name type="scientific">Acholeplasma hippikon</name>
    <dbReference type="NCBI Taxonomy" id="264636"/>
    <lineage>
        <taxon>Bacteria</taxon>
        <taxon>Bacillati</taxon>
        <taxon>Mycoplasmatota</taxon>
        <taxon>Mollicutes</taxon>
        <taxon>Acholeplasmatales</taxon>
        <taxon>Acholeplasmataceae</taxon>
        <taxon>Acholeplasma</taxon>
    </lineage>
</organism>
<evidence type="ECO:0000313" key="4">
    <source>
        <dbReference type="EMBL" id="VEU82872.1"/>
    </source>
</evidence>
<evidence type="ECO:0000259" key="3">
    <source>
        <dbReference type="Pfam" id="PF08501"/>
    </source>
</evidence>
<dbReference type="InterPro" id="IPR036291">
    <property type="entry name" value="NAD(P)-bd_dom_sf"/>
</dbReference>
<dbReference type="EC" id="1.1.1.25" evidence="4"/>
<keyword evidence="2" id="KW-0057">Aromatic amino acid biosynthesis</keyword>
<dbReference type="InterPro" id="IPR046346">
    <property type="entry name" value="Aminoacid_DH-like_N_sf"/>
</dbReference>
<dbReference type="EMBL" id="LR215050">
    <property type="protein sequence ID" value="VEU82872.1"/>
    <property type="molecule type" value="Genomic_DNA"/>
</dbReference>
<dbReference type="KEGG" id="ahk:NCTC10172_00898"/>
<dbReference type="GO" id="GO:0009073">
    <property type="term" value="P:aromatic amino acid family biosynthetic process"/>
    <property type="evidence" value="ECO:0007669"/>
    <property type="project" value="UniProtKB-KW"/>
</dbReference>
<dbReference type="GO" id="GO:0009423">
    <property type="term" value="P:chorismate biosynthetic process"/>
    <property type="evidence" value="ECO:0007669"/>
    <property type="project" value="TreeGrafter"/>
</dbReference>
<name>A0A449BKA5_9MOLU</name>
<dbReference type="RefSeq" id="WP_035368511.1">
    <property type="nucleotide sequence ID" value="NZ_LR215050.1"/>
</dbReference>
<dbReference type="PANTHER" id="PTHR21089:SF1">
    <property type="entry name" value="BIFUNCTIONAL 3-DEHYDROQUINATE DEHYDRATASE_SHIKIMATE DEHYDROGENASE, CHLOROPLASTIC"/>
    <property type="match status" value="1"/>
</dbReference>
<evidence type="ECO:0000256" key="1">
    <source>
        <dbReference type="ARBA" id="ARBA00004871"/>
    </source>
</evidence>
<evidence type="ECO:0000313" key="5">
    <source>
        <dbReference type="Proteomes" id="UP000290909"/>
    </source>
</evidence>
<dbReference type="GO" id="GO:0004764">
    <property type="term" value="F:shikimate 3-dehydrogenase (NADP+) activity"/>
    <property type="evidence" value="ECO:0007669"/>
    <property type="project" value="UniProtKB-EC"/>
</dbReference>
<proteinExistence type="predicted"/>
<comment type="pathway">
    <text evidence="1">Metabolic intermediate biosynthesis; chorismate biosynthesis; chorismate from D-erythrose 4-phosphate and phosphoenolpyruvate: step 4/7.</text>
</comment>
<dbReference type="InterPro" id="IPR022893">
    <property type="entry name" value="Shikimate_DH_fam"/>
</dbReference>